<comment type="caution">
    <text evidence="1">The sequence shown here is derived from an EMBL/GenBank/DDBJ whole genome shotgun (WGS) entry which is preliminary data.</text>
</comment>
<protein>
    <submittedName>
        <fullName evidence="1">Uncharacterized protein</fullName>
    </submittedName>
</protein>
<name>A0AAD9UZ73_ACRCE</name>
<dbReference type="EMBL" id="JARQWQ010000064">
    <property type="protein sequence ID" value="KAK2555137.1"/>
    <property type="molecule type" value="Genomic_DNA"/>
</dbReference>
<keyword evidence="2" id="KW-1185">Reference proteome</keyword>
<gene>
    <name evidence="1" type="ORF">P5673_023107</name>
</gene>
<reference evidence="1" key="2">
    <citation type="journal article" date="2023" name="Science">
        <title>Genomic signatures of disease resistance in endangered staghorn corals.</title>
        <authorList>
            <person name="Vollmer S.V."/>
            <person name="Selwyn J.D."/>
            <person name="Despard B.A."/>
            <person name="Roesel C.L."/>
        </authorList>
    </citation>
    <scope>NUCLEOTIDE SEQUENCE</scope>
    <source>
        <strain evidence="1">K2</strain>
    </source>
</reference>
<organism evidence="1 2">
    <name type="scientific">Acropora cervicornis</name>
    <name type="common">Staghorn coral</name>
    <dbReference type="NCBI Taxonomy" id="6130"/>
    <lineage>
        <taxon>Eukaryota</taxon>
        <taxon>Metazoa</taxon>
        <taxon>Cnidaria</taxon>
        <taxon>Anthozoa</taxon>
        <taxon>Hexacorallia</taxon>
        <taxon>Scleractinia</taxon>
        <taxon>Astrocoeniina</taxon>
        <taxon>Acroporidae</taxon>
        <taxon>Acropora</taxon>
    </lineage>
</organism>
<reference evidence="1" key="1">
    <citation type="journal article" date="2023" name="G3 (Bethesda)">
        <title>Whole genome assembly and annotation of the endangered Caribbean coral Acropora cervicornis.</title>
        <authorList>
            <person name="Selwyn J.D."/>
            <person name="Vollmer S.V."/>
        </authorList>
    </citation>
    <scope>NUCLEOTIDE SEQUENCE</scope>
    <source>
        <strain evidence="1">K2</strain>
    </source>
</reference>
<sequence>MDFKLCINGQAADLVANLISSCFLENGDAVFACIQEEDFQAVEIKEYIHILLLLFQGETMKILAVIRGWLKRPNMFSLFTTCYCLTTCTKCLRENTQGGCQSDLGDLVQVRLTYHKQSKESLVTNFAV</sequence>
<dbReference type="AlphaFoldDB" id="A0AAD9UZ73"/>
<accession>A0AAD9UZ73</accession>
<proteinExistence type="predicted"/>
<evidence type="ECO:0000313" key="1">
    <source>
        <dbReference type="EMBL" id="KAK2555137.1"/>
    </source>
</evidence>
<dbReference type="Proteomes" id="UP001249851">
    <property type="component" value="Unassembled WGS sequence"/>
</dbReference>
<evidence type="ECO:0000313" key="2">
    <source>
        <dbReference type="Proteomes" id="UP001249851"/>
    </source>
</evidence>